<dbReference type="PANTHER" id="PTHR48022:SF41">
    <property type="entry name" value="MAJOR FACILITATOR SUPERFAMILY (MFS) PROFILE DOMAIN-CONTAINING PROTEIN"/>
    <property type="match status" value="1"/>
</dbReference>
<feature type="region of interest" description="Disordered" evidence="6">
    <location>
        <begin position="1"/>
        <end position="24"/>
    </location>
</feature>
<evidence type="ECO:0000313" key="9">
    <source>
        <dbReference type="EMBL" id="KAL2783973.1"/>
    </source>
</evidence>
<feature type="transmembrane region" description="Helical" evidence="7">
    <location>
        <begin position="354"/>
        <end position="375"/>
    </location>
</feature>
<evidence type="ECO:0000256" key="4">
    <source>
        <dbReference type="ARBA" id="ARBA00022989"/>
    </source>
</evidence>
<proteinExistence type="inferred from homology"/>
<evidence type="ECO:0000256" key="7">
    <source>
        <dbReference type="SAM" id="Phobius"/>
    </source>
</evidence>
<dbReference type="SUPFAM" id="SSF103473">
    <property type="entry name" value="MFS general substrate transporter"/>
    <property type="match status" value="1"/>
</dbReference>
<evidence type="ECO:0000256" key="2">
    <source>
        <dbReference type="ARBA" id="ARBA00010992"/>
    </source>
</evidence>
<dbReference type="PANTHER" id="PTHR48022">
    <property type="entry name" value="PLASTIDIC GLUCOSE TRANSPORTER 4"/>
    <property type="match status" value="1"/>
</dbReference>
<dbReference type="InterPro" id="IPR050360">
    <property type="entry name" value="MFS_Sugar_Transporters"/>
</dbReference>
<feature type="transmembrane region" description="Helical" evidence="7">
    <location>
        <begin position="449"/>
        <end position="471"/>
    </location>
</feature>
<comment type="caution">
    <text evidence="9">The sequence shown here is derived from an EMBL/GenBank/DDBJ whole genome shotgun (WGS) entry which is preliminary data.</text>
</comment>
<sequence length="545" mass="60100">MATADSKPMVEKPTVHHEDAEVEGALKPSEVAREAMERGQGKSGLEHLSPLETIKTFKFATAVGVLASFCAATEGYQAVMNGSIIANVGFVHQFATKINAEGKEYLDSPIITGWSMIMTIGQIIGLSAVPFISGRYGRKAAMYATMAFLIASILAESLARTWEVLVGKMLAGFGVGGIQAIFQPYLSEIAPVRIRGAITMLYSFWWALGSFCGQIALREINERTPYKYLTAIYSQWGHIGVMFIVFVVLPESPSWYASKGRESDAKKTMKWLYGRSELYNVDHQYNLLVMLLEHERAVAIEQNQQHWYAIFKGTNARRTLIAAWSPFAMQLIGMKVFLTFGTYFFQQAGISQPFTVKCITSSIQIAGVIFNVLTVEMIGRRPLACIATTGCWLCCIVVGILGVAPTTDATTYVFVLFACIWNFCLITLGSSASGAVGEISNERLRPYTAGFAQVLQCLCSIIMDVLVPYMTNANKWGWGYKTGWFYAGTGTIATAGAWYLIPETKGRTAAELDELFERKIPAWKFGKTETATQQLLRSEQSGAEK</sequence>
<dbReference type="PROSITE" id="PS50850">
    <property type="entry name" value="MFS"/>
    <property type="match status" value="1"/>
</dbReference>
<evidence type="ECO:0000256" key="5">
    <source>
        <dbReference type="ARBA" id="ARBA00023136"/>
    </source>
</evidence>
<feature type="domain" description="Major facilitator superfamily (MFS) profile" evidence="8">
    <location>
        <begin position="67"/>
        <end position="505"/>
    </location>
</feature>
<dbReference type="Gene3D" id="1.20.1250.20">
    <property type="entry name" value="MFS general substrate transporter like domains"/>
    <property type="match status" value="1"/>
</dbReference>
<dbReference type="EMBL" id="JBFTWV010000201">
    <property type="protein sequence ID" value="KAL2783973.1"/>
    <property type="molecule type" value="Genomic_DNA"/>
</dbReference>
<organism evidence="9 10">
    <name type="scientific">Aspergillus keveii</name>
    <dbReference type="NCBI Taxonomy" id="714993"/>
    <lineage>
        <taxon>Eukaryota</taxon>
        <taxon>Fungi</taxon>
        <taxon>Dikarya</taxon>
        <taxon>Ascomycota</taxon>
        <taxon>Pezizomycotina</taxon>
        <taxon>Eurotiomycetes</taxon>
        <taxon>Eurotiomycetidae</taxon>
        <taxon>Eurotiales</taxon>
        <taxon>Aspergillaceae</taxon>
        <taxon>Aspergillus</taxon>
        <taxon>Aspergillus subgen. Nidulantes</taxon>
    </lineage>
</organism>
<feature type="transmembrane region" description="Helical" evidence="7">
    <location>
        <begin position="111"/>
        <end position="133"/>
    </location>
</feature>
<evidence type="ECO:0000256" key="1">
    <source>
        <dbReference type="ARBA" id="ARBA00004141"/>
    </source>
</evidence>
<feature type="transmembrane region" description="Helical" evidence="7">
    <location>
        <begin position="320"/>
        <end position="342"/>
    </location>
</feature>
<keyword evidence="4 7" id="KW-1133">Transmembrane helix</keyword>
<feature type="transmembrane region" description="Helical" evidence="7">
    <location>
        <begin position="140"/>
        <end position="159"/>
    </location>
</feature>
<keyword evidence="5 7" id="KW-0472">Membrane</keyword>
<evidence type="ECO:0000313" key="10">
    <source>
        <dbReference type="Proteomes" id="UP001610563"/>
    </source>
</evidence>
<evidence type="ECO:0000256" key="3">
    <source>
        <dbReference type="ARBA" id="ARBA00022692"/>
    </source>
</evidence>
<gene>
    <name evidence="9" type="ORF">BJX66DRAFT_344470</name>
</gene>
<dbReference type="InterPro" id="IPR005829">
    <property type="entry name" value="Sugar_transporter_CS"/>
</dbReference>
<feature type="compositionally biased region" description="Basic and acidic residues" evidence="6">
    <location>
        <begin position="8"/>
        <end position="19"/>
    </location>
</feature>
<comment type="subcellular location">
    <subcellularLocation>
        <location evidence="1">Membrane</location>
        <topology evidence="1">Multi-pass membrane protein</topology>
    </subcellularLocation>
</comment>
<dbReference type="InterPro" id="IPR020846">
    <property type="entry name" value="MFS_dom"/>
</dbReference>
<feature type="transmembrane region" description="Helical" evidence="7">
    <location>
        <begin position="382"/>
        <end position="403"/>
    </location>
</feature>
<feature type="transmembrane region" description="Helical" evidence="7">
    <location>
        <begin position="483"/>
        <end position="501"/>
    </location>
</feature>
<accession>A0ABR4FLQ2</accession>
<dbReference type="Proteomes" id="UP001610563">
    <property type="component" value="Unassembled WGS sequence"/>
</dbReference>
<evidence type="ECO:0000256" key="6">
    <source>
        <dbReference type="SAM" id="MobiDB-lite"/>
    </source>
</evidence>
<dbReference type="Pfam" id="PF00083">
    <property type="entry name" value="Sugar_tr"/>
    <property type="match status" value="1"/>
</dbReference>
<feature type="transmembrane region" description="Helical" evidence="7">
    <location>
        <begin position="228"/>
        <end position="249"/>
    </location>
</feature>
<dbReference type="InterPro" id="IPR036259">
    <property type="entry name" value="MFS_trans_sf"/>
</dbReference>
<feature type="transmembrane region" description="Helical" evidence="7">
    <location>
        <begin position="165"/>
        <end position="186"/>
    </location>
</feature>
<dbReference type="PROSITE" id="PS00217">
    <property type="entry name" value="SUGAR_TRANSPORT_2"/>
    <property type="match status" value="1"/>
</dbReference>
<evidence type="ECO:0000259" key="8">
    <source>
        <dbReference type="PROSITE" id="PS50850"/>
    </source>
</evidence>
<keyword evidence="3 7" id="KW-0812">Transmembrane</keyword>
<feature type="transmembrane region" description="Helical" evidence="7">
    <location>
        <begin position="198"/>
        <end position="216"/>
    </location>
</feature>
<comment type="similarity">
    <text evidence="2">Belongs to the major facilitator superfamily. Sugar transporter (TC 2.A.1.1) family.</text>
</comment>
<name>A0ABR4FLQ2_9EURO</name>
<reference evidence="9 10" key="1">
    <citation type="submission" date="2024-07" db="EMBL/GenBank/DDBJ databases">
        <title>Section-level genome sequencing and comparative genomics of Aspergillus sections Usti and Cavernicolus.</title>
        <authorList>
            <consortium name="Lawrence Berkeley National Laboratory"/>
            <person name="Nybo J.L."/>
            <person name="Vesth T.C."/>
            <person name="Theobald S."/>
            <person name="Frisvad J.C."/>
            <person name="Larsen T.O."/>
            <person name="Kjaerboelling I."/>
            <person name="Rothschild-Mancinelli K."/>
            <person name="Lyhne E.K."/>
            <person name="Kogle M.E."/>
            <person name="Barry K."/>
            <person name="Clum A."/>
            <person name="Na H."/>
            <person name="Ledsgaard L."/>
            <person name="Lin J."/>
            <person name="Lipzen A."/>
            <person name="Kuo A."/>
            <person name="Riley R."/>
            <person name="Mondo S."/>
            <person name="Labutti K."/>
            <person name="Haridas S."/>
            <person name="Pangalinan J."/>
            <person name="Salamov A.A."/>
            <person name="Simmons B.A."/>
            <person name="Magnuson J.K."/>
            <person name="Chen J."/>
            <person name="Drula E."/>
            <person name="Henrissat B."/>
            <person name="Wiebenga A."/>
            <person name="Lubbers R.J."/>
            <person name="Gomes A.C."/>
            <person name="Makela M.R."/>
            <person name="Stajich J."/>
            <person name="Grigoriev I.V."/>
            <person name="Mortensen U.H."/>
            <person name="De Vries R.P."/>
            <person name="Baker S.E."/>
            <person name="Andersen M.R."/>
        </authorList>
    </citation>
    <scope>NUCLEOTIDE SEQUENCE [LARGE SCALE GENOMIC DNA]</scope>
    <source>
        <strain evidence="9 10">CBS 209.92</strain>
    </source>
</reference>
<dbReference type="InterPro" id="IPR005828">
    <property type="entry name" value="MFS_sugar_transport-like"/>
</dbReference>
<keyword evidence="10" id="KW-1185">Reference proteome</keyword>
<protein>
    <submittedName>
        <fullName evidence="9">General substrate transporter</fullName>
    </submittedName>
</protein>
<feature type="transmembrane region" description="Helical" evidence="7">
    <location>
        <begin position="409"/>
        <end position="428"/>
    </location>
</feature>